<reference evidence="2 3" key="1">
    <citation type="submission" date="2014-01" db="EMBL/GenBank/DDBJ databases">
        <title>Roseivivax isoporae LMG 25204 Genome Sequencing.</title>
        <authorList>
            <person name="Lai Q."/>
            <person name="Li G."/>
            <person name="Shao Z."/>
        </authorList>
    </citation>
    <scope>NUCLEOTIDE SEQUENCE [LARGE SCALE GENOMIC DNA]</scope>
    <source>
        <strain evidence="2 3">LMG 25204</strain>
    </source>
</reference>
<dbReference type="PATRIC" id="fig|1449351.3.peg.4084"/>
<evidence type="ECO:0000313" key="3">
    <source>
        <dbReference type="Proteomes" id="UP000023430"/>
    </source>
</evidence>
<dbReference type="STRING" id="1449351.RISW2_17010"/>
<comment type="caution">
    <text evidence="2">The sequence shown here is derived from an EMBL/GenBank/DDBJ whole genome shotgun (WGS) entry which is preliminary data.</text>
</comment>
<evidence type="ECO:0000313" key="2">
    <source>
        <dbReference type="EMBL" id="ETX27048.1"/>
    </source>
</evidence>
<dbReference type="Proteomes" id="UP000023430">
    <property type="component" value="Unassembled WGS sequence"/>
</dbReference>
<evidence type="ECO:0000256" key="1">
    <source>
        <dbReference type="SAM" id="SignalP"/>
    </source>
</evidence>
<sequence>MRRTLAATIAAIALSAPFGAPLAAQDAQLSGSVADRFGDQVVVATPEGRILVTLPDGVEAPEAGAQVTLEGTRTGNTFAATALEVGAAPAEDGSVAGLPQALQGLGLTEVRSRPDDDGETYIYARLPEGGWLRAEARGDRLLEVQSDGAGLPDALVTALLPEATRAEPRLADLGRLTEIERDDDEISVEGYAQDGMRIEMEFGRDGTLRDYERERDDRRSLTRDAARERLEALGYTGIGFVERGGRHVAALAVNPYGDQVEVRLDESGRVERERLWTE</sequence>
<feature type="chain" id="PRO_5004978492" evidence="1">
    <location>
        <begin position="24"/>
        <end position="278"/>
    </location>
</feature>
<keyword evidence="3" id="KW-1185">Reference proteome</keyword>
<dbReference type="OrthoDB" id="7844692at2"/>
<gene>
    <name evidence="2" type="ORF">RISW2_17010</name>
</gene>
<dbReference type="EMBL" id="JAME01000043">
    <property type="protein sequence ID" value="ETX27048.1"/>
    <property type="molecule type" value="Genomic_DNA"/>
</dbReference>
<feature type="signal peptide" evidence="1">
    <location>
        <begin position="1"/>
        <end position="23"/>
    </location>
</feature>
<organism evidence="2 3">
    <name type="scientific">Roseivivax isoporae LMG 25204</name>
    <dbReference type="NCBI Taxonomy" id="1449351"/>
    <lineage>
        <taxon>Bacteria</taxon>
        <taxon>Pseudomonadati</taxon>
        <taxon>Pseudomonadota</taxon>
        <taxon>Alphaproteobacteria</taxon>
        <taxon>Rhodobacterales</taxon>
        <taxon>Roseobacteraceae</taxon>
        <taxon>Roseivivax</taxon>
    </lineage>
</organism>
<proteinExistence type="predicted"/>
<dbReference type="AlphaFoldDB" id="X7F2W3"/>
<protein>
    <submittedName>
        <fullName evidence="2">Prevent-host-death protein</fullName>
    </submittedName>
</protein>
<keyword evidence="1" id="KW-0732">Signal</keyword>
<dbReference type="eggNOG" id="ENOG5032KGK">
    <property type="taxonomic scope" value="Bacteria"/>
</dbReference>
<accession>X7F2W3</accession>
<dbReference type="RefSeq" id="WP_043774356.1">
    <property type="nucleotide sequence ID" value="NZ_JAME01000043.1"/>
</dbReference>
<name>X7F2W3_9RHOB</name>